<dbReference type="GO" id="GO:0003723">
    <property type="term" value="F:RNA binding"/>
    <property type="evidence" value="ECO:0007669"/>
    <property type="project" value="InterPro"/>
</dbReference>
<dbReference type="InterPro" id="IPR005561">
    <property type="entry name" value="ANTAR"/>
</dbReference>
<dbReference type="EMBL" id="SMRU01000022">
    <property type="protein sequence ID" value="TDF92674.1"/>
    <property type="molecule type" value="Genomic_DNA"/>
</dbReference>
<dbReference type="Pfam" id="PF03861">
    <property type="entry name" value="ANTAR"/>
    <property type="match status" value="1"/>
</dbReference>
<keyword evidence="1" id="KW-0805">Transcription regulation</keyword>
<protein>
    <submittedName>
        <fullName evidence="4">ANTAR domain-containing protein</fullName>
    </submittedName>
</protein>
<dbReference type="PROSITE" id="PS50921">
    <property type="entry name" value="ANTAR"/>
    <property type="match status" value="1"/>
</dbReference>
<dbReference type="OrthoDB" id="3820533at2"/>
<dbReference type="PIRSF" id="PIRSF036625">
    <property type="entry name" value="GAF_ANTAR"/>
    <property type="match status" value="1"/>
</dbReference>
<dbReference type="InterPro" id="IPR029016">
    <property type="entry name" value="GAF-like_dom_sf"/>
</dbReference>
<reference evidence="4 5" key="1">
    <citation type="submission" date="2019-03" db="EMBL/GenBank/DDBJ databases">
        <title>Whole genome sequence of Arthrobacter sp JH1-1.</title>
        <authorList>
            <person name="Trinh H.N."/>
        </authorList>
    </citation>
    <scope>NUCLEOTIDE SEQUENCE [LARGE SCALE GENOMIC DNA]</scope>
    <source>
        <strain evidence="4 5">JH1-1</strain>
    </source>
</reference>
<keyword evidence="2" id="KW-0804">Transcription</keyword>
<feature type="domain" description="ANTAR" evidence="3">
    <location>
        <begin position="169"/>
        <end position="230"/>
    </location>
</feature>
<dbReference type="SMART" id="SM01012">
    <property type="entry name" value="ANTAR"/>
    <property type="match status" value="1"/>
</dbReference>
<evidence type="ECO:0000313" key="5">
    <source>
        <dbReference type="Proteomes" id="UP000295511"/>
    </source>
</evidence>
<proteinExistence type="predicted"/>
<evidence type="ECO:0000259" key="3">
    <source>
        <dbReference type="PROSITE" id="PS50921"/>
    </source>
</evidence>
<dbReference type="InterPro" id="IPR012074">
    <property type="entry name" value="GAF_ANTAR"/>
</dbReference>
<gene>
    <name evidence="4" type="ORF">E1809_17640</name>
</gene>
<organism evidence="4 5">
    <name type="scientific">Arthrobacter terricola</name>
    <dbReference type="NCBI Taxonomy" id="2547396"/>
    <lineage>
        <taxon>Bacteria</taxon>
        <taxon>Bacillati</taxon>
        <taxon>Actinomycetota</taxon>
        <taxon>Actinomycetes</taxon>
        <taxon>Micrococcales</taxon>
        <taxon>Micrococcaceae</taxon>
        <taxon>Arthrobacter</taxon>
    </lineage>
</organism>
<dbReference type="InterPro" id="IPR036388">
    <property type="entry name" value="WH-like_DNA-bd_sf"/>
</dbReference>
<accession>A0A4V2ZSC0</accession>
<comment type="caution">
    <text evidence="4">The sequence shown here is derived from an EMBL/GenBank/DDBJ whole genome shotgun (WGS) entry which is preliminary data.</text>
</comment>
<evidence type="ECO:0000313" key="4">
    <source>
        <dbReference type="EMBL" id="TDF92674.1"/>
    </source>
</evidence>
<evidence type="ECO:0000256" key="2">
    <source>
        <dbReference type="ARBA" id="ARBA00023163"/>
    </source>
</evidence>
<dbReference type="Pfam" id="PF13185">
    <property type="entry name" value="GAF_2"/>
    <property type="match status" value="1"/>
</dbReference>
<dbReference type="Proteomes" id="UP000295511">
    <property type="component" value="Unassembled WGS sequence"/>
</dbReference>
<dbReference type="Gene3D" id="3.30.450.40">
    <property type="match status" value="1"/>
</dbReference>
<dbReference type="InterPro" id="IPR003018">
    <property type="entry name" value="GAF"/>
</dbReference>
<sequence>MMVMDPVEHILDLHDLVTGTADIKGILDGVTRFASAAVTQAAGEEIDCALTLRQRKRTTTVAGSSEKAILLDLIEQNLDQGPCLDALDAGRPVLLADVGTDTDWPQYSRTLAEAGCRSALGVPMDLGERSEAVLNFFAPRPGVFTPDVIDAATTFSDVAGSTLRLAIRIETVEHTNADLKAAMASRSVIDTACGIIMAQNRCTHAEAVTILTTASSHRNQKLHDLAADIVATLNGGTGSPMRFED</sequence>
<dbReference type="Gene3D" id="1.10.10.10">
    <property type="entry name" value="Winged helix-like DNA-binding domain superfamily/Winged helix DNA-binding domain"/>
    <property type="match status" value="1"/>
</dbReference>
<evidence type="ECO:0000256" key="1">
    <source>
        <dbReference type="ARBA" id="ARBA00023015"/>
    </source>
</evidence>
<name>A0A4V2ZSC0_9MICC</name>
<dbReference type="AlphaFoldDB" id="A0A4V2ZSC0"/>
<dbReference type="SUPFAM" id="SSF55781">
    <property type="entry name" value="GAF domain-like"/>
    <property type="match status" value="1"/>
</dbReference>
<keyword evidence="5" id="KW-1185">Reference proteome</keyword>